<dbReference type="Proteomes" id="UP001055153">
    <property type="component" value="Unassembled WGS sequence"/>
</dbReference>
<gene>
    <name evidence="5" type="primary">lptB_8</name>
    <name evidence="5" type="ORF">GMJLKIPL_4715</name>
</gene>
<evidence type="ECO:0000313" key="6">
    <source>
        <dbReference type="Proteomes" id="UP001055153"/>
    </source>
</evidence>
<dbReference type="CDD" id="cd03219">
    <property type="entry name" value="ABC_Mj1267_LivG_branched"/>
    <property type="match status" value="1"/>
</dbReference>
<dbReference type="SMART" id="SM00382">
    <property type="entry name" value="AAA"/>
    <property type="match status" value="1"/>
</dbReference>
<proteinExistence type="predicted"/>
<dbReference type="Pfam" id="PF12399">
    <property type="entry name" value="BCA_ABC_TP_C"/>
    <property type="match status" value="1"/>
</dbReference>
<dbReference type="InterPro" id="IPR032823">
    <property type="entry name" value="BCA_ABC_TP_C"/>
</dbReference>
<reference evidence="5" key="1">
    <citation type="journal article" date="2021" name="Front. Microbiol.">
        <title>Comprehensive Comparative Genomics and Phenotyping of Methylobacterium Species.</title>
        <authorList>
            <person name="Alessa O."/>
            <person name="Ogura Y."/>
            <person name="Fujitani Y."/>
            <person name="Takami H."/>
            <person name="Hayashi T."/>
            <person name="Sahin N."/>
            <person name="Tani A."/>
        </authorList>
    </citation>
    <scope>NUCLEOTIDE SEQUENCE</scope>
    <source>
        <strain evidence="5">DSM 17168</strain>
    </source>
</reference>
<dbReference type="RefSeq" id="WP_238239941.1">
    <property type="nucleotide sequence ID" value="NZ_BPQQ01000060.1"/>
</dbReference>
<keyword evidence="6" id="KW-1185">Reference proteome</keyword>
<evidence type="ECO:0000259" key="4">
    <source>
        <dbReference type="PROSITE" id="PS50893"/>
    </source>
</evidence>
<evidence type="ECO:0000256" key="3">
    <source>
        <dbReference type="ARBA" id="ARBA00022840"/>
    </source>
</evidence>
<dbReference type="InterPro" id="IPR051120">
    <property type="entry name" value="ABC_AA/LPS_Transport"/>
</dbReference>
<reference evidence="5" key="2">
    <citation type="submission" date="2021-08" db="EMBL/GenBank/DDBJ databases">
        <authorList>
            <person name="Tani A."/>
            <person name="Ola A."/>
            <person name="Ogura Y."/>
            <person name="Katsura K."/>
            <person name="Hayashi T."/>
        </authorList>
    </citation>
    <scope>NUCLEOTIDE SEQUENCE</scope>
    <source>
        <strain evidence="5">DSM 17168</strain>
    </source>
</reference>
<sequence>MSAASLPAALPEAGGLAAESVAKRFGGVTALDAVSLDLRPGEIHGLIGPNGSGKTTLLNLLSGYYRPDAGEVRLDGEALSRRSVQRRPRLGIARTFQKPRLLGHLTVLDNAMLGAWRDVRAGFLATALGLPSVLREETDLRERAADLVHGVGLGHAIHRRANLLEHAEQRFLEIARALALRPRFLLLDEPAGGLTGAEIAHLADIVRTIRDGGIGVLLVEHHTDFVFRVCGRVTTLDRGRLIKHGTPDEVRTDAEVVRVYLGA</sequence>
<dbReference type="EMBL" id="BPQQ01000060">
    <property type="protein sequence ID" value="GJE02766.1"/>
    <property type="molecule type" value="Genomic_DNA"/>
</dbReference>
<dbReference type="PANTHER" id="PTHR45772">
    <property type="entry name" value="CONSERVED COMPONENT OF ABC TRANSPORTER FOR NATURAL AMINO ACIDS-RELATED"/>
    <property type="match status" value="1"/>
</dbReference>
<name>A0ABQ4SM41_9HYPH</name>
<evidence type="ECO:0000313" key="5">
    <source>
        <dbReference type="EMBL" id="GJE02766.1"/>
    </source>
</evidence>
<dbReference type="SUPFAM" id="SSF52540">
    <property type="entry name" value="P-loop containing nucleoside triphosphate hydrolases"/>
    <property type="match status" value="1"/>
</dbReference>
<dbReference type="Gene3D" id="3.40.50.300">
    <property type="entry name" value="P-loop containing nucleotide triphosphate hydrolases"/>
    <property type="match status" value="1"/>
</dbReference>
<dbReference type="GO" id="GO:0005524">
    <property type="term" value="F:ATP binding"/>
    <property type="evidence" value="ECO:0007669"/>
    <property type="project" value="UniProtKB-KW"/>
</dbReference>
<dbReference type="InterPro" id="IPR003593">
    <property type="entry name" value="AAA+_ATPase"/>
</dbReference>
<protein>
    <submittedName>
        <fullName evidence="5">Lipopolysaccharide export system ATP-binding protein LptB</fullName>
    </submittedName>
</protein>
<dbReference type="PROSITE" id="PS50893">
    <property type="entry name" value="ABC_TRANSPORTER_2"/>
    <property type="match status" value="1"/>
</dbReference>
<keyword evidence="3 5" id="KW-0067">ATP-binding</keyword>
<evidence type="ECO:0000256" key="1">
    <source>
        <dbReference type="ARBA" id="ARBA00022448"/>
    </source>
</evidence>
<comment type="caution">
    <text evidence="5">The sequence shown here is derived from an EMBL/GenBank/DDBJ whole genome shotgun (WGS) entry which is preliminary data.</text>
</comment>
<dbReference type="InterPro" id="IPR003439">
    <property type="entry name" value="ABC_transporter-like_ATP-bd"/>
</dbReference>
<evidence type="ECO:0000256" key="2">
    <source>
        <dbReference type="ARBA" id="ARBA00022741"/>
    </source>
</evidence>
<keyword evidence="2" id="KW-0547">Nucleotide-binding</keyword>
<accession>A0ABQ4SM41</accession>
<organism evidence="5 6">
    <name type="scientific">Methylobacterium isbiliense</name>
    <dbReference type="NCBI Taxonomy" id="315478"/>
    <lineage>
        <taxon>Bacteria</taxon>
        <taxon>Pseudomonadati</taxon>
        <taxon>Pseudomonadota</taxon>
        <taxon>Alphaproteobacteria</taxon>
        <taxon>Hyphomicrobiales</taxon>
        <taxon>Methylobacteriaceae</taxon>
        <taxon>Methylobacterium</taxon>
    </lineage>
</organism>
<dbReference type="InterPro" id="IPR027417">
    <property type="entry name" value="P-loop_NTPase"/>
</dbReference>
<dbReference type="Pfam" id="PF00005">
    <property type="entry name" value="ABC_tran"/>
    <property type="match status" value="1"/>
</dbReference>
<feature type="domain" description="ABC transporter" evidence="4">
    <location>
        <begin position="16"/>
        <end position="263"/>
    </location>
</feature>
<keyword evidence="1" id="KW-0813">Transport</keyword>